<reference evidence="1 2" key="1">
    <citation type="submission" date="2016-10" db="EMBL/GenBank/DDBJ databases">
        <authorList>
            <person name="de Groot N.N."/>
        </authorList>
    </citation>
    <scope>NUCLEOTIDE SEQUENCE [LARGE SCALE GENOMIC DNA]</scope>
    <source>
        <strain evidence="1 2">DSM 17925</strain>
    </source>
</reference>
<dbReference type="AlphaFoldDB" id="A0A1I0RXM6"/>
<proteinExistence type="predicted"/>
<dbReference type="Proteomes" id="UP000199167">
    <property type="component" value="Unassembled WGS sequence"/>
</dbReference>
<accession>A0A1I0RXM6</accession>
<dbReference type="EMBL" id="FOIZ01000002">
    <property type="protein sequence ID" value="SEW46353.1"/>
    <property type="molecule type" value="Genomic_DNA"/>
</dbReference>
<name>A0A1I0RXM6_9RHOB</name>
<sequence>MRGFITFFLTVCASAAMGQEVQDCNHAFQFGGAVQPADMNTRAYANGSVKFVVIHDGKSQAADAFFLAVLSPFGPDDARQRCHLIGRDVGVGYANIALNLAEAEYNAATGLTVAVPARIYLPDVGFSNGTLLSVNVNQATQTVSVSQELGNE</sequence>
<protein>
    <submittedName>
        <fullName evidence="1">Uncharacterized protein</fullName>
    </submittedName>
</protein>
<evidence type="ECO:0000313" key="1">
    <source>
        <dbReference type="EMBL" id="SEW46353.1"/>
    </source>
</evidence>
<evidence type="ECO:0000313" key="2">
    <source>
        <dbReference type="Proteomes" id="UP000199167"/>
    </source>
</evidence>
<dbReference type="STRING" id="364200.SAMN04488515_3488"/>
<keyword evidence="2" id="KW-1185">Reference proteome</keyword>
<dbReference type="RefSeq" id="WP_089997109.1">
    <property type="nucleotide sequence ID" value="NZ_FOIZ01000002.1"/>
</dbReference>
<organism evidence="1 2">
    <name type="scientific">Cognatiyoonia koreensis</name>
    <dbReference type="NCBI Taxonomy" id="364200"/>
    <lineage>
        <taxon>Bacteria</taxon>
        <taxon>Pseudomonadati</taxon>
        <taxon>Pseudomonadota</taxon>
        <taxon>Alphaproteobacteria</taxon>
        <taxon>Rhodobacterales</taxon>
        <taxon>Paracoccaceae</taxon>
        <taxon>Cognatiyoonia</taxon>
    </lineage>
</organism>
<dbReference type="OrthoDB" id="7862810at2"/>
<gene>
    <name evidence="1" type="ORF">SAMN04488515_3488</name>
</gene>